<feature type="compositionally biased region" description="Basic and acidic residues" evidence="1">
    <location>
        <begin position="1"/>
        <end position="18"/>
    </location>
</feature>
<reference evidence="2 3" key="1">
    <citation type="submission" date="2017-04" db="EMBL/GenBank/DDBJ databases">
        <title>Draft genome sequence of Tuber borchii Vittad., a whitish edible truffle.</title>
        <authorList>
            <consortium name="DOE Joint Genome Institute"/>
            <person name="Murat C."/>
            <person name="Kuo A."/>
            <person name="Barry K.W."/>
            <person name="Clum A."/>
            <person name="Dockter R.B."/>
            <person name="Fauchery L."/>
            <person name="Iotti M."/>
            <person name="Kohler A."/>
            <person name="Labutti K."/>
            <person name="Lindquist E.A."/>
            <person name="Lipzen A."/>
            <person name="Ohm R.A."/>
            <person name="Wang M."/>
            <person name="Grigoriev I.V."/>
            <person name="Zambonelli A."/>
            <person name="Martin F.M."/>
        </authorList>
    </citation>
    <scope>NUCLEOTIDE SEQUENCE [LARGE SCALE GENOMIC DNA]</scope>
    <source>
        <strain evidence="2 3">Tbo3840</strain>
    </source>
</reference>
<sequence length="169" mass="18050">MKKSESRPKNPVPDKPDQTKLIPNPTQNPETPLQPMTLLRLLSLRTRCQILVEGTRNSVVCAPSIDLFRIVGNGVVVIIIGGGAVISSVVATGNIARICITVAKIHSRTTSRGRLRAGFSLRAVSLGLVGRWPGGGSKKEKEPISLGKGDLGDTYKLIIHQSPRAGGTR</sequence>
<keyword evidence="3" id="KW-1185">Reference proteome</keyword>
<feature type="region of interest" description="Disordered" evidence="1">
    <location>
        <begin position="1"/>
        <end position="33"/>
    </location>
</feature>
<dbReference type="AlphaFoldDB" id="A0A2T6ZQP0"/>
<evidence type="ECO:0000313" key="2">
    <source>
        <dbReference type="EMBL" id="PUU77801.1"/>
    </source>
</evidence>
<evidence type="ECO:0000313" key="3">
    <source>
        <dbReference type="Proteomes" id="UP000244722"/>
    </source>
</evidence>
<organism evidence="2 3">
    <name type="scientific">Tuber borchii</name>
    <name type="common">White truffle</name>
    <dbReference type="NCBI Taxonomy" id="42251"/>
    <lineage>
        <taxon>Eukaryota</taxon>
        <taxon>Fungi</taxon>
        <taxon>Dikarya</taxon>
        <taxon>Ascomycota</taxon>
        <taxon>Pezizomycotina</taxon>
        <taxon>Pezizomycetes</taxon>
        <taxon>Pezizales</taxon>
        <taxon>Tuberaceae</taxon>
        <taxon>Tuber</taxon>
    </lineage>
</organism>
<comment type="caution">
    <text evidence="2">The sequence shown here is derived from an EMBL/GenBank/DDBJ whole genome shotgun (WGS) entry which is preliminary data.</text>
</comment>
<name>A0A2T6ZQP0_TUBBO</name>
<dbReference type="EMBL" id="NESQ01000140">
    <property type="protein sequence ID" value="PUU77801.1"/>
    <property type="molecule type" value="Genomic_DNA"/>
</dbReference>
<protein>
    <submittedName>
        <fullName evidence="2">Uncharacterized protein</fullName>
    </submittedName>
</protein>
<dbReference type="Proteomes" id="UP000244722">
    <property type="component" value="Unassembled WGS sequence"/>
</dbReference>
<gene>
    <name evidence="2" type="ORF">B9Z19DRAFT_136613</name>
</gene>
<evidence type="ECO:0000256" key="1">
    <source>
        <dbReference type="SAM" id="MobiDB-lite"/>
    </source>
</evidence>
<proteinExistence type="predicted"/>
<accession>A0A2T6ZQP0</accession>